<feature type="region of interest" description="Disordered" evidence="1">
    <location>
        <begin position="1"/>
        <end position="141"/>
    </location>
</feature>
<keyword evidence="3" id="KW-1185">Reference proteome</keyword>
<evidence type="ECO:0000256" key="1">
    <source>
        <dbReference type="SAM" id="MobiDB-lite"/>
    </source>
</evidence>
<dbReference type="Proteomes" id="UP000010552">
    <property type="component" value="Unassembled WGS sequence"/>
</dbReference>
<dbReference type="EMBL" id="KB030673">
    <property type="protein sequence ID" value="ELK11400.1"/>
    <property type="molecule type" value="Genomic_DNA"/>
</dbReference>
<organism evidence="2 3">
    <name type="scientific">Pteropus alecto</name>
    <name type="common">Black flying fox</name>
    <dbReference type="NCBI Taxonomy" id="9402"/>
    <lineage>
        <taxon>Eukaryota</taxon>
        <taxon>Metazoa</taxon>
        <taxon>Chordata</taxon>
        <taxon>Craniata</taxon>
        <taxon>Vertebrata</taxon>
        <taxon>Euteleostomi</taxon>
        <taxon>Mammalia</taxon>
        <taxon>Eutheria</taxon>
        <taxon>Laurasiatheria</taxon>
        <taxon>Chiroptera</taxon>
        <taxon>Yinpterochiroptera</taxon>
        <taxon>Pteropodoidea</taxon>
        <taxon>Pteropodidae</taxon>
        <taxon>Pteropodinae</taxon>
        <taxon>Pteropus</taxon>
    </lineage>
</organism>
<protein>
    <submittedName>
        <fullName evidence="2">Uncharacterized protein</fullName>
    </submittedName>
</protein>
<dbReference type="AlphaFoldDB" id="L5KIL8"/>
<accession>L5KIL8</accession>
<dbReference type="InParanoid" id="L5KIL8"/>
<gene>
    <name evidence="2" type="ORF">PAL_GLEAN10024849</name>
</gene>
<evidence type="ECO:0000313" key="3">
    <source>
        <dbReference type="Proteomes" id="UP000010552"/>
    </source>
</evidence>
<name>L5KIL8_PTEAL</name>
<sequence>MTAAQSPEPVTKLAAASAQRHMGAPVRGDMPARIRTPRSTTLRHSAEPRGLRLLQQNLPTGPSGAGGGDGQPGEPMAARARRWAEAAAPPAARASGRGAGPRHWLLGPAGVLGFRDPGRSAGAWEHGSGVQNPSQRFVHRT</sequence>
<reference evidence="3" key="1">
    <citation type="journal article" date="2013" name="Science">
        <title>Comparative analysis of bat genomes provides insight into the evolution of flight and immunity.</title>
        <authorList>
            <person name="Zhang G."/>
            <person name="Cowled C."/>
            <person name="Shi Z."/>
            <person name="Huang Z."/>
            <person name="Bishop-Lilly K.A."/>
            <person name="Fang X."/>
            <person name="Wynne J.W."/>
            <person name="Xiong Z."/>
            <person name="Baker M.L."/>
            <person name="Zhao W."/>
            <person name="Tachedjian M."/>
            <person name="Zhu Y."/>
            <person name="Zhou P."/>
            <person name="Jiang X."/>
            <person name="Ng J."/>
            <person name="Yang L."/>
            <person name="Wu L."/>
            <person name="Xiao J."/>
            <person name="Feng Y."/>
            <person name="Chen Y."/>
            <person name="Sun X."/>
            <person name="Zhang Y."/>
            <person name="Marsh G.A."/>
            <person name="Crameri G."/>
            <person name="Broder C.C."/>
            <person name="Frey K.G."/>
            <person name="Wang L.F."/>
            <person name="Wang J."/>
        </authorList>
    </citation>
    <scope>NUCLEOTIDE SEQUENCE [LARGE SCALE GENOMIC DNA]</scope>
</reference>
<proteinExistence type="predicted"/>
<feature type="compositionally biased region" description="Low complexity" evidence="1">
    <location>
        <begin position="85"/>
        <end position="96"/>
    </location>
</feature>
<evidence type="ECO:0000313" key="2">
    <source>
        <dbReference type="EMBL" id="ELK11400.1"/>
    </source>
</evidence>